<evidence type="ECO:0000256" key="5">
    <source>
        <dbReference type="ARBA" id="ARBA00022705"/>
    </source>
</evidence>
<proteinExistence type="inferred from homology"/>
<gene>
    <name evidence="10" type="ORF">HOLleu_28348</name>
</gene>
<evidence type="ECO:0000313" key="10">
    <source>
        <dbReference type="EMBL" id="KAJ8029050.1"/>
    </source>
</evidence>
<feature type="domain" description="DNA-directed DNA polymerase family B mitochondria/virus" evidence="9">
    <location>
        <begin position="136"/>
        <end position="358"/>
    </location>
</feature>
<keyword evidence="4" id="KW-0548">Nucleotidyltransferase</keyword>
<name>A0A9Q1BLX3_HOLLE</name>
<evidence type="ECO:0000256" key="3">
    <source>
        <dbReference type="ARBA" id="ARBA00022679"/>
    </source>
</evidence>
<dbReference type="GO" id="GO:0000166">
    <property type="term" value="F:nucleotide binding"/>
    <property type="evidence" value="ECO:0007669"/>
    <property type="project" value="InterPro"/>
</dbReference>
<comment type="caution">
    <text evidence="10">The sequence shown here is derived from an EMBL/GenBank/DDBJ whole genome shotgun (WGS) entry which is preliminary data.</text>
</comment>
<keyword evidence="6" id="KW-0239">DNA-directed DNA polymerase</keyword>
<keyword evidence="3" id="KW-0808">Transferase</keyword>
<evidence type="ECO:0000256" key="8">
    <source>
        <dbReference type="ARBA" id="ARBA00049244"/>
    </source>
</evidence>
<evidence type="ECO:0000256" key="7">
    <source>
        <dbReference type="ARBA" id="ARBA00023125"/>
    </source>
</evidence>
<comment type="catalytic activity">
    <reaction evidence="8">
        <text>DNA(n) + a 2'-deoxyribonucleoside 5'-triphosphate = DNA(n+1) + diphosphate</text>
        <dbReference type="Rhea" id="RHEA:22508"/>
        <dbReference type="Rhea" id="RHEA-COMP:17339"/>
        <dbReference type="Rhea" id="RHEA-COMP:17340"/>
        <dbReference type="ChEBI" id="CHEBI:33019"/>
        <dbReference type="ChEBI" id="CHEBI:61560"/>
        <dbReference type="ChEBI" id="CHEBI:173112"/>
        <dbReference type="EC" id="2.7.7.7"/>
    </reaction>
</comment>
<dbReference type="GO" id="GO:0006260">
    <property type="term" value="P:DNA replication"/>
    <property type="evidence" value="ECO:0007669"/>
    <property type="project" value="UniProtKB-KW"/>
</dbReference>
<evidence type="ECO:0000256" key="1">
    <source>
        <dbReference type="ARBA" id="ARBA00005755"/>
    </source>
</evidence>
<reference evidence="10" key="1">
    <citation type="submission" date="2021-10" db="EMBL/GenBank/DDBJ databases">
        <title>Tropical sea cucumber genome reveals ecological adaptation and Cuvierian tubules defense mechanism.</title>
        <authorList>
            <person name="Chen T."/>
        </authorList>
    </citation>
    <scope>NUCLEOTIDE SEQUENCE</scope>
    <source>
        <strain evidence="10">Nanhai2018</strain>
        <tissue evidence="10">Muscle</tissue>
    </source>
</reference>
<dbReference type="InterPro" id="IPR004868">
    <property type="entry name" value="DNA-dir_DNA_pol_B_mt/vir"/>
</dbReference>
<dbReference type="InterPro" id="IPR036397">
    <property type="entry name" value="RNaseH_sf"/>
</dbReference>
<dbReference type="GO" id="GO:0003887">
    <property type="term" value="F:DNA-directed DNA polymerase activity"/>
    <property type="evidence" value="ECO:0007669"/>
    <property type="project" value="UniProtKB-KW"/>
</dbReference>
<dbReference type="Proteomes" id="UP001152320">
    <property type="component" value="Chromosome 14"/>
</dbReference>
<sequence length="445" mass="51767">MVRKQKNGVIRPHNCNEYFCRVCKITVKDGHKCTMQVYVDKKLKGKEGKGDGQSENLGSKTTKKITETPHKYIFFDFETIQETGTHVPYLCVAQMVCELCLSEPFEEECQSCEEKQVVFKGVETKRQFCEWLLSPKRRNATCIAHNLKGFDGYFILQHLYDNGVVPNIITNGAKVMSIEVLRNGIRCIDSINFLPMSLASLPKTFGIEELKKGYFPHLFNTSENQNYVGPLPDSSYYSPDSMKTEKRAEFFKWYEEEKKKDYLFDLQKELLMYCISDVDILRRCCLLFRSIFMSITVRPKNYINDDDSEQEGCRPTKDQGVDPFRNCITIITIASACNLVFRRIFKATFYSYFTNQKQKNYSHAALEWLHYESRKRGKYITHAQNEGEEKIGPYRVDGFAQEGKIIFAYQGCFWHGCLKFYYEDTIHTVNQKPKGLMIPCSMNIL</sequence>
<evidence type="ECO:0000256" key="4">
    <source>
        <dbReference type="ARBA" id="ARBA00022695"/>
    </source>
</evidence>
<protein>
    <recommendedName>
        <fullName evidence="2">DNA-directed DNA polymerase</fullName>
        <ecNumber evidence="2">2.7.7.7</ecNumber>
    </recommendedName>
</protein>
<keyword evidence="11" id="KW-1185">Reference proteome</keyword>
<accession>A0A9Q1BLX3</accession>
<dbReference type="InterPro" id="IPR012337">
    <property type="entry name" value="RNaseH-like_sf"/>
</dbReference>
<keyword evidence="7" id="KW-0238">DNA-binding</keyword>
<keyword evidence="5" id="KW-0235">DNA replication</keyword>
<dbReference type="Pfam" id="PF03175">
    <property type="entry name" value="DNA_pol_B_2"/>
    <property type="match status" value="1"/>
</dbReference>
<evidence type="ECO:0000256" key="6">
    <source>
        <dbReference type="ARBA" id="ARBA00022932"/>
    </source>
</evidence>
<comment type="similarity">
    <text evidence="1">Belongs to the DNA polymerase type-B family.</text>
</comment>
<dbReference type="AlphaFoldDB" id="A0A9Q1BLX3"/>
<evidence type="ECO:0000259" key="9">
    <source>
        <dbReference type="Pfam" id="PF03175"/>
    </source>
</evidence>
<evidence type="ECO:0000256" key="2">
    <source>
        <dbReference type="ARBA" id="ARBA00012417"/>
    </source>
</evidence>
<dbReference type="SUPFAM" id="SSF53098">
    <property type="entry name" value="Ribonuclease H-like"/>
    <property type="match status" value="1"/>
</dbReference>
<dbReference type="EC" id="2.7.7.7" evidence="2"/>
<dbReference type="PANTHER" id="PTHR33568">
    <property type="entry name" value="DNA POLYMERASE"/>
    <property type="match status" value="1"/>
</dbReference>
<dbReference type="PANTHER" id="PTHR33568:SF3">
    <property type="entry name" value="DNA-DIRECTED DNA POLYMERASE"/>
    <property type="match status" value="1"/>
</dbReference>
<evidence type="ECO:0000313" key="11">
    <source>
        <dbReference type="Proteomes" id="UP001152320"/>
    </source>
</evidence>
<dbReference type="Gene3D" id="3.30.420.10">
    <property type="entry name" value="Ribonuclease H-like superfamily/Ribonuclease H"/>
    <property type="match status" value="1"/>
</dbReference>
<organism evidence="10 11">
    <name type="scientific">Holothuria leucospilota</name>
    <name type="common">Black long sea cucumber</name>
    <name type="synonym">Mertensiothuria leucospilota</name>
    <dbReference type="NCBI Taxonomy" id="206669"/>
    <lineage>
        <taxon>Eukaryota</taxon>
        <taxon>Metazoa</taxon>
        <taxon>Echinodermata</taxon>
        <taxon>Eleutherozoa</taxon>
        <taxon>Echinozoa</taxon>
        <taxon>Holothuroidea</taxon>
        <taxon>Aspidochirotacea</taxon>
        <taxon>Aspidochirotida</taxon>
        <taxon>Holothuriidae</taxon>
        <taxon>Holothuria</taxon>
    </lineage>
</organism>
<dbReference type="OrthoDB" id="5871067at2759"/>
<dbReference type="GO" id="GO:0003677">
    <property type="term" value="F:DNA binding"/>
    <property type="evidence" value="ECO:0007669"/>
    <property type="project" value="UniProtKB-KW"/>
</dbReference>
<dbReference type="EMBL" id="JAIZAY010000014">
    <property type="protein sequence ID" value="KAJ8029050.1"/>
    <property type="molecule type" value="Genomic_DNA"/>
</dbReference>